<reference evidence="1" key="3">
    <citation type="submission" date="2020-05" db="UniProtKB">
        <authorList>
            <consortium name="EnsemblMetazoa"/>
        </authorList>
    </citation>
    <scope>IDENTIFICATION</scope>
    <source>
        <strain evidence="1">PEST</strain>
    </source>
</reference>
<dbReference type="VEuPathDB" id="VectorBase:AGAP011015"/>
<protein>
    <submittedName>
        <fullName evidence="1">Uncharacterized protein</fullName>
    </submittedName>
</protein>
<dbReference type="EMBL" id="AAAB01008823">
    <property type="status" value="NOT_ANNOTATED_CDS"/>
    <property type="molecule type" value="Genomic_DNA"/>
</dbReference>
<evidence type="ECO:0000313" key="1">
    <source>
        <dbReference type="EnsemblMetazoa" id="AGAP011015-PA"/>
    </source>
</evidence>
<dbReference type="Pfam" id="PF06477">
    <property type="entry name" value="DUF1091"/>
    <property type="match status" value="1"/>
</dbReference>
<dbReference type="InParanoid" id="A0A1S4H6I1"/>
<evidence type="ECO:0000313" key="2">
    <source>
        <dbReference type="Proteomes" id="UP000007062"/>
    </source>
</evidence>
<dbReference type="AlphaFoldDB" id="A0A1S4H6I1"/>
<sequence length="195" mass="22715">MQPHLLCMFVLFGAWWAIAIEMMLYPIITHYDFRGNDKYINSSIVVIGANPLNKSFILEFFVLRTIRDAKIVLTLSVRAFDGVGKTALFTRFVDGCEFIRRPSSDRLIKAFYEQITKHSRIKRCPYYPGDSIMINITPYSLAMPSFVPEADCFFDVKTFTNARTELIFETHWHSTMTRRENVRKVLSKAHNVKTR</sequence>
<keyword evidence="2" id="KW-1185">Reference proteome</keyword>
<reference evidence="1 2" key="2">
    <citation type="journal article" date="2004" name="Trends Parasitol.">
        <title>The Anopheles gambiae genome: an update.</title>
        <authorList>
            <person name="Mongin E."/>
            <person name="Louis C."/>
            <person name="Holt R.A."/>
            <person name="Birney E."/>
            <person name="Collins F.H."/>
        </authorList>
    </citation>
    <scope>NUCLEOTIDE SEQUENCE [LARGE SCALE GENOMIC DNA]</scope>
    <source>
        <strain evidence="1 2">PEST</strain>
    </source>
</reference>
<name>A0A1S4H6I1_ANOGA</name>
<dbReference type="InterPro" id="IPR010512">
    <property type="entry name" value="DUF1091"/>
</dbReference>
<dbReference type="PANTHER" id="PTHR20898">
    <property type="entry name" value="DAEDALUS ON 3-RELATED-RELATED"/>
    <property type="match status" value="1"/>
</dbReference>
<dbReference type="Proteomes" id="UP000007062">
    <property type="component" value="Chromosome 3L"/>
</dbReference>
<accession>A0A1S4H6I1</accession>
<dbReference type="EnsemblMetazoa" id="AGAP011015-RA">
    <property type="protein sequence ID" value="AGAP011015-PA"/>
    <property type="gene ID" value="AGAP011015"/>
</dbReference>
<reference evidence="1 2" key="1">
    <citation type="journal article" date="2002" name="Science">
        <title>The genome sequence of the malaria mosquito Anopheles gambiae.</title>
        <authorList>
            <person name="Holt R.A."/>
            <person name="Subramanian G.M."/>
            <person name="Halpern A."/>
            <person name="Sutton G.G."/>
            <person name="Charlab R."/>
            <person name="Nusskern D.R."/>
            <person name="Wincker P."/>
            <person name="Clark A.G."/>
            <person name="Ribeiro J.M."/>
            <person name="Wides R."/>
            <person name="Salzberg S.L."/>
            <person name="Loftus B."/>
            <person name="Yandell M."/>
            <person name="Majoros W.H."/>
            <person name="Rusch D.B."/>
            <person name="Lai Z."/>
            <person name="Kraft C.L."/>
            <person name="Abril J.F."/>
            <person name="Anthouard V."/>
            <person name="Arensburger P."/>
            <person name="Atkinson P.W."/>
            <person name="Baden H."/>
            <person name="de Berardinis V."/>
            <person name="Baldwin D."/>
            <person name="Benes V."/>
            <person name="Biedler J."/>
            <person name="Blass C."/>
            <person name="Bolanos R."/>
            <person name="Boscus D."/>
            <person name="Barnstead M."/>
            <person name="Cai S."/>
            <person name="Center A."/>
            <person name="Chaturverdi K."/>
            <person name="Christophides G.K."/>
            <person name="Chrystal M.A."/>
            <person name="Clamp M."/>
            <person name="Cravchik A."/>
            <person name="Curwen V."/>
            <person name="Dana A."/>
            <person name="Delcher A."/>
            <person name="Dew I."/>
            <person name="Evans C.A."/>
            <person name="Flanigan M."/>
            <person name="Grundschober-Freimoser A."/>
            <person name="Friedli L."/>
            <person name="Gu Z."/>
            <person name="Guan P."/>
            <person name="Guigo R."/>
            <person name="Hillenmeyer M.E."/>
            <person name="Hladun S.L."/>
            <person name="Hogan J.R."/>
            <person name="Hong Y.S."/>
            <person name="Hoover J."/>
            <person name="Jaillon O."/>
            <person name="Ke Z."/>
            <person name="Kodira C."/>
            <person name="Kokoza E."/>
            <person name="Koutsos A."/>
            <person name="Letunic I."/>
            <person name="Levitsky A."/>
            <person name="Liang Y."/>
            <person name="Lin J.J."/>
            <person name="Lobo N.F."/>
            <person name="Lopez J.R."/>
            <person name="Malek J.A."/>
            <person name="McIntosh T.C."/>
            <person name="Meister S."/>
            <person name="Miller J."/>
            <person name="Mobarry C."/>
            <person name="Mongin E."/>
            <person name="Murphy S.D."/>
            <person name="O'Brochta D.A."/>
            <person name="Pfannkoch C."/>
            <person name="Qi R."/>
            <person name="Regier M.A."/>
            <person name="Remington K."/>
            <person name="Shao H."/>
            <person name="Sharakhova M.V."/>
            <person name="Sitter C.D."/>
            <person name="Shetty J."/>
            <person name="Smith T.J."/>
            <person name="Strong R."/>
            <person name="Sun J."/>
            <person name="Thomasova D."/>
            <person name="Ton L.Q."/>
            <person name="Topalis P."/>
            <person name="Tu Z."/>
            <person name="Unger M.F."/>
            <person name="Walenz B."/>
            <person name="Wang A."/>
            <person name="Wang J."/>
            <person name="Wang M."/>
            <person name="Wang X."/>
            <person name="Woodford K.J."/>
            <person name="Wortman J.R."/>
            <person name="Wu M."/>
            <person name="Yao A."/>
            <person name="Zdobnov E.M."/>
            <person name="Zhang H."/>
            <person name="Zhao Q."/>
            <person name="Zhao S."/>
            <person name="Zhu S.C."/>
            <person name="Zhimulev I."/>
            <person name="Coluzzi M."/>
            <person name="della Torre A."/>
            <person name="Roth C.W."/>
            <person name="Louis C."/>
            <person name="Kalush F."/>
            <person name="Mural R.J."/>
            <person name="Myers E.W."/>
            <person name="Adams M.D."/>
            <person name="Smith H.O."/>
            <person name="Broder S."/>
            <person name="Gardner M.J."/>
            <person name="Fraser C.M."/>
            <person name="Birney E."/>
            <person name="Bork P."/>
            <person name="Brey P.T."/>
            <person name="Venter J.C."/>
            <person name="Weissenbach J."/>
            <person name="Kafatos F.C."/>
            <person name="Collins F.H."/>
            <person name="Hoffman S.L."/>
        </authorList>
    </citation>
    <scope>NUCLEOTIDE SEQUENCE [LARGE SCALE GENOMIC DNA]</scope>
    <source>
        <strain evidence="1 2">PEST</strain>
    </source>
</reference>
<organism evidence="1 2">
    <name type="scientific">Anopheles gambiae</name>
    <name type="common">African malaria mosquito</name>
    <dbReference type="NCBI Taxonomy" id="7165"/>
    <lineage>
        <taxon>Eukaryota</taxon>
        <taxon>Metazoa</taxon>
        <taxon>Ecdysozoa</taxon>
        <taxon>Arthropoda</taxon>
        <taxon>Hexapoda</taxon>
        <taxon>Insecta</taxon>
        <taxon>Pterygota</taxon>
        <taxon>Neoptera</taxon>
        <taxon>Endopterygota</taxon>
        <taxon>Diptera</taxon>
        <taxon>Nematocera</taxon>
        <taxon>Culicoidea</taxon>
        <taxon>Culicidae</taxon>
        <taxon>Anophelinae</taxon>
        <taxon>Anopheles</taxon>
    </lineage>
</organism>
<proteinExistence type="predicted"/>
<dbReference type="PANTHER" id="PTHR20898:SF1">
    <property type="entry name" value="MD-2-RELATED LIPID-RECOGNITION DOMAIN-CONTAINING PROTEIN"/>
    <property type="match status" value="1"/>
</dbReference>